<dbReference type="Gene3D" id="2.60.40.10">
    <property type="entry name" value="Immunoglobulins"/>
    <property type="match status" value="1"/>
</dbReference>
<evidence type="ECO:0008006" key="4">
    <source>
        <dbReference type="Google" id="ProtNLM"/>
    </source>
</evidence>
<organism evidence="2 3">
    <name type="scientific">Paraglaciecola chathamensis</name>
    <dbReference type="NCBI Taxonomy" id="368405"/>
    <lineage>
        <taxon>Bacteria</taxon>
        <taxon>Pseudomonadati</taxon>
        <taxon>Pseudomonadota</taxon>
        <taxon>Gammaproteobacteria</taxon>
        <taxon>Alteromonadales</taxon>
        <taxon>Alteromonadaceae</taxon>
        <taxon>Paraglaciecola</taxon>
    </lineage>
</organism>
<dbReference type="InterPro" id="IPR008962">
    <property type="entry name" value="PapD-like_sf"/>
</dbReference>
<dbReference type="SUPFAM" id="SSF49354">
    <property type="entry name" value="PapD-like"/>
    <property type="match status" value="1"/>
</dbReference>
<evidence type="ECO:0000313" key="2">
    <source>
        <dbReference type="EMBL" id="GGZ64896.1"/>
    </source>
</evidence>
<dbReference type="InterPro" id="IPR013783">
    <property type="entry name" value="Ig-like_fold"/>
</dbReference>
<feature type="signal peptide" evidence="1">
    <location>
        <begin position="1"/>
        <end position="23"/>
    </location>
</feature>
<protein>
    <recommendedName>
        <fullName evidence="4">Pili assembly chaperone N-terminal domain-containing protein</fullName>
    </recommendedName>
</protein>
<dbReference type="AlphaFoldDB" id="A0A8H9M4M4"/>
<feature type="chain" id="PRO_5034759090" description="Pili assembly chaperone N-terminal domain-containing protein" evidence="1">
    <location>
        <begin position="24"/>
        <end position="276"/>
    </location>
</feature>
<evidence type="ECO:0000256" key="1">
    <source>
        <dbReference type="SAM" id="SignalP"/>
    </source>
</evidence>
<reference evidence="2" key="2">
    <citation type="submission" date="2020-09" db="EMBL/GenBank/DDBJ databases">
        <authorList>
            <person name="Sun Q."/>
            <person name="Kim S."/>
        </authorList>
    </citation>
    <scope>NUCLEOTIDE SEQUENCE</scope>
    <source>
        <strain evidence="2">KCTC 32337</strain>
    </source>
</reference>
<keyword evidence="1" id="KW-0732">Signal</keyword>
<name>A0A8H9M4M4_9ALTE</name>
<sequence length="276" mass="30713">MKIRICVSVLTFLLLVTASGVQASLLVSPTHVAFDSRERSKEIVLINTSDSVKTYRIEWQQKKALEHGGYEAISNESDFPIASNMLRYSPRQVTLQPNERQVVKLALRKPKGLKPGEYRSHLTLRALPSQDKTAPKQTGFAIDLKLRMSYSLPVIVRQGDNNLEVKASKVNFTFNPEDEKGNVSVDFTRVGKYSSYGNITAYWLSEGSSAEPVVVARLSGYSVYAELDKATANLIWVGNAFEPSAGSLSIIYEGQGEYSGRQLENKTFEITPLIQK</sequence>
<evidence type="ECO:0000313" key="3">
    <source>
        <dbReference type="Proteomes" id="UP000622604"/>
    </source>
</evidence>
<proteinExistence type="predicted"/>
<comment type="caution">
    <text evidence="2">The sequence shown here is derived from an EMBL/GenBank/DDBJ whole genome shotgun (WGS) entry which is preliminary data.</text>
</comment>
<dbReference type="EMBL" id="BMZC01000006">
    <property type="protein sequence ID" value="GGZ64896.1"/>
    <property type="molecule type" value="Genomic_DNA"/>
</dbReference>
<reference evidence="2" key="1">
    <citation type="journal article" date="2014" name="Int. J. Syst. Evol. Microbiol.">
        <title>Complete genome sequence of Corynebacterium casei LMG S-19264T (=DSM 44701T), isolated from a smear-ripened cheese.</title>
        <authorList>
            <consortium name="US DOE Joint Genome Institute (JGI-PGF)"/>
            <person name="Walter F."/>
            <person name="Albersmeier A."/>
            <person name="Kalinowski J."/>
            <person name="Ruckert C."/>
        </authorList>
    </citation>
    <scope>NUCLEOTIDE SEQUENCE</scope>
    <source>
        <strain evidence="2">KCTC 32337</strain>
    </source>
</reference>
<dbReference type="Proteomes" id="UP000622604">
    <property type="component" value="Unassembled WGS sequence"/>
</dbReference>
<gene>
    <name evidence="2" type="ORF">GCM10011274_23720</name>
</gene>
<accession>A0A8H9M4M4</accession>
<dbReference type="RefSeq" id="WP_007988842.1">
    <property type="nucleotide sequence ID" value="NZ_BMZC01000006.1"/>
</dbReference>